<dbReference type="GeneID" id="11516894"/>
<dbReference type="Proteomes" id="UP000008181">
    <property type="component" value="Chromosome 1"/>
</dbReference>
<evidence type="ECO:0000256" key="1">
    <source>
        <dbReference type="SAM" id="MobiDB-lite"/>
    </source>
</evidence>
<gene>
    <name evidence="2" type="ORF">THITE_2125099</name>
</gene>
<dbReference type="KEGG" id="ttt:THITE_2125099"/>
<name>G2QQM0_THETT</name>
<sequence length="368" mass="39275">MSQSTVHSSLPTLPNVALFGNAVQGKRAKTHDPSLARSQMEMAEYKSKRPAAQHPTGGKSKQPQEHDESCQWLPATLTSSHGPCVPPLSMAAIHTKRSWRHPASVVCWNGWRNWDFSAATNSVCAWEQQPAWTDRTTPRSMGISAQRRLTPGASSRSVYTENATVGAAMGSSARTNSTAPPNSRRDALLLGKSMQVACMSLSKWFSGAAGQLVVMTGILVSIDVTPRGPHPGVPNLIEDGSPVLGNGSGLRYPGPHFQTAGPSSASASDAGHKYGGWLTASPLGSGLPSACAMVNSPNYTLHLPAGVMSTLSKRKMDWTLHNGVLPAAAVRCNLRTLAHTERCVCSAARRFWASSLLFSPWATRCRQA</sequence>
<organism evidence="2 3">
    <name type="scientific">Thermothielavioides terrestris (strain ATCC 38088 / NRRL 8126)</name>
    <name type="common">Thielavia terrestris</name>
    <dbReference type="NCBI Taxonomy" id="578455"/>
    <lineage>
        <taxon>Eukaryota</taxon>
        <taxon>Fungi</taxon>
        <taxon>Dikarya</taxon>
        <taxon>Ascomycota</taxon>
        <taxon>Pezizomycotina</taxon>
        <taxon>Sordariomycetes</taxon>
        <taxon>Sordariomycetidae</taxon>
        <taxon>Sordariales</taxon>
        <taxon>Chaetomiaceae</taxon>
        <taxon>Thermothielavioides</taxon>
        <taxon>Thermothielavioides terrestris</taxon>
    </lineage>
</organism>
<dbReference type="HOGENOM" id="CLU_752679_0_0_1"/>
<dbReference type="EMBL" id="CP003009">
    <property type="protein sequence ID" value="AEO62430.1"/>
    <property type="molecule type" value="Genomic_DNA"/>
</dbReference>
<feature type="region of interest" description="Disordered" evidence="1">
    <location>
        <begin position="44"/>
        <end position="68"/>
    </location>
</feature>
<proteinExistence type="predicted"/>
<evidence type="ECO:0000313" key="2">
    <source>
        <dbReference type="EMBL" id="AEO62430.1"/>
    </source>
</evidence>
<reference evidence="2 3" key="1">
    <citation type="journal article" date="2011" name="Nat. Biotechnol.">
        <title>Comparative genomic analysis of the thermophilic biomass-degrading fungi Myceliophthora thermophila and Thielavia terrestris.</title>
        <authorList>
            <person name="Berka R.M."/>
            <person name="Grigoriev I.V."/>
            <person name="Otillar R."/>
            <person name="Salamov A."/>
            <person name="Grimwood J."/>
            <person name="Reid I."/>
            <person name="Ishmael N."/>
            <person name="John T."/>
            <person name="Darmond C."/>
            <person name="Moisan M.-C."/>
            <person name="Henrissat B."/>
            <person name="Coutinho P.M."/>
            <person name="Lombard V."/>
            <person name="Natvig D.O."/>
            <person name="Lindquist E."/>
            <person name="Schmutz J."/>
            <person name="Lucas S."/>
            <person name="Harris P."/>
            <person name="Powlowski J."/>
            <person name="Bellemare A."/>
            <person name="Taylor D."/>
            <person name="Butler G."/>
            <person name="de Vries R.P."/>
            <person name="Allijn I.E."/>
            <person name="van den Brink J."/>
            <person name="Ushinsky S."/>
            <person name="Storms R."/>
            <person name="Powell A.J."/>
            <person name="Paulsen I.T."/>
            <person name="Elbourne L.D.H."/>
            <person name="Baker S.E."/>
            <person name="Magnuson J."/>
            <person name="LaBoissiere S."/>
            <person name="Clutterbuck A.J."/>
            <person name="Martinez D."/>
            <person name="Wogulis M."/>
            <person name="de Leon A.L."/>
            <person name="Rey M.W."/>
            <person name="Tsang A."/>
        </authorList>
    </citation>
    <scope>NUCLEOTIDE SEQUENCE [LARGE SCALE GENOMIC DNA]</scope>
    <source>
        <strain evidence="3">ATCC 38088 / NRRL 8126</strain>
    </source>
</reference>
<dbReference type="AlphaFoldDB" id="G2QQM0"/>
<accession>G2QQM0</accession>
<keyword evidence="3" id="KW-1185">Reference proteome</keyword>
<dbReference type="RefSeq" id="XP_003648766.1">
    <property type="nucleotide sequence ID" value="XM_003648718.1"/>
</dbReference>
<protein>
    <submittedName>
        <fullName evidence="2">Uncharacterized protein</fullName>
    </submittedName>
</protein>
<evidence type="ECO:0000313" key="3">
    <source>
        <dbReference type="Proteomes" id="UP000008181"/>
    </source>
</evidence>